<dbReference type="AlphaFoldDB" id="A0A0D7B3S0"/>
<evidence type="ECO:0000313" key="3">
    <source>
        <dbReference type="Proteomes" id="UP000054007"/>
    </source>
</evidence>
<sequence>MHKPADSAPFPTHELPQHVLQDQDAFEDDPKFHHLIFTNAAPTEPEEKAILSKVADLEKRKAAIEIESARLQALPDSDGARLEQEVNISQERIFSAISSLKRVLSPVRRLPTEILQSIFLLTLDPDSIPEISLDEEAERWEFTAPEYTLPSLELVCREWRKAALDFPLLWSTICTELPVLDNTEADNSRIIAGLSLHLDRSKSALCPSLCITHRTAMRLPA</sequence>
<evidence type="ECO:0000313" key="2">
    <source>
        <dbReference type="EMBL" id="KIY65213.1"/>
    </source>
</evidence>
<dbReference type="Proteomes" id="UP000054007">
    <property type="component" value="Unassembled WGS sequence"/>
</dbReference>
<dbReference type="InterPro" id="IPR001810">
    <property type="entry name" value="F-box_dom"/>
</dbReference>
<gene>
    <name evidence="2" type="ORF">CYLTODRAFT_68855</name>
</gene>
<reference evidence="2 3" key="1">
    <citation type="journal article" date="2015" name="Fungal Genet. Biol.">
        <title>Evolution of novel wood decay mechanisms in Agaricales revealed by the genome sequences of Fistulina hepatica and Cylindrobasidium torrendii.</title>
        <authorList>
            <person name="Floudas D."/>
            <person name="Held B.W."/>
            <person name="Riley R."/>
            <person name="Nagy L.G."/>
            <person name="Koehler G."/>
            <person name="Ransdell A.S."/>
            <person name="Younus H."/>
            <person name="Chow J."/>
            <person name="Chiniquy J."/>
            <person name="Lipzen A."/>
            <person name="Tritt A."/>
            <person name="Sun H."/>
            <person name="Haridas S."/>
            <person name="LaButti K."/>
            <person name="Ohm R.A."/>
            <person name="Kues U."/>
            <person name="Blanchette R.A."/>
            <person name="Grigoriev I.V."/>
            <person name="Minto R.E."/>
            <person name="Hibbett D.S."/>
        </authorList>
    </citation>
    <scope>NUCLEOTIDE SEQUENCE [LARGE SCALE GENOMIC DNA]</scope>
    <source>
        <strain evidence="2 3">FP15055 ss-10</strain>
    </source>
</reference>
<protein>
    <recommendedName>
        <fullName evidence="1">F-box domain-containing protein</fullName>
    </recommendedName>
</protein>
<name>A0A0D7B3S0_9AGAR</name>
<organism evidence="2 3">
    <name type="scientific">Cylindrobasidium torrendii FP15055 ss-10</name>
    <dbReference type="NCBI Taxonomy" id="1314674"/>
    <lineage>
        <taxon>Eukaryota</taxon>
        <taxon>Fungi</taxon>
        <taxon>Dikarya</taxon>
        <taxon>Basidiomycota</taxon>
        <taxon>Agaricomycotina</taxon>
        <taxon>Agaricomycetes</taxon>
        <taxon>Agaricomycetidae</taxon>
        <taxon>Agaricales</taxon>
        <taxon>Marasmiineae</taxon>
        <taxon>Physalacriaceae</taxon>
        <taxon>Cylindrobasidium</taxon>
    </lineage>
</organism>
<evidence type="ECO:0000259" key="1">
    <source>
        <dbReference type="Pfam" id="PF12937"/>
    </source>
</evidence>
<dbReference type="STRING" id="1314674.A0A0D7B3S0"/>
<keyword evidence="3" id="KW-1185">Reference proteome</keyword>
<dbReference type="Pfam" id="PF12937">
    <property type="entry name" value="F-box-like"/>
    <property type="match status" value="1"/>
</dbReference>
<dbReference type="Gene3D" id="1.20.1280.50">
    <property type="match status" value="1"/>
</dbReference>
<accession>A0A0D7B3S0</accession>
<dbReference type="OrthoDB" id="3365698at2759"/>
<proteinExistence type="predicted"/>
<feature type="domain" description="F-box" evidence="1">
    <location>
        <begin position="108"/>
        <end position="175"/>
    </location>
</feature>
<dbReference type="EMBL" id="KN880599">
    <property type="protein sequence ID" value="KIY65213.1"/>
    <property type="molecule type" value="Genomic_DNA"/>
</dbReference>